<evidence type="ECO:0000256" key="1">
    <source>
        <dbReference type="SAM" id="MobiDB-lite"/>
    </source>
</evidence>
<dbReference type="InterPro" id="IPR036047">
    <property type="entry name" value="F-box-like_dom_sf"/>
</dbReference>
<evidence type="ECO:0000313" key="4">
    <source>
        <dbReference type="Proteomes" id="UP001370758"/>
    </source>
</evidence>
<dbReference type="PROSITE" id="PS50181">
    <property type="entry name" value="FBOX"/>
    <property type="match status" value="1"/>
</dbReference>
<comment type="caution">
    <text evidence="3">The sequence shown here is derived from an EMBL/GenBank/DDBJ whole genome shotgun (WGS) entry which is preliminary data.</text>
</comment>
<dbReference type="AlphaFoldDB" id="A0AAV9WAR2"/>
<evidence type="ECO:0000313" key="3">
    <source>
        <dbReference type="EMBL" id="KAK6504598.1"/>
    </source>
</evidence>
<name>A0AAV9WAR2_9PEZI</name>
<accession>A0AAV9WAR2</accession>
<dbReference type="Proteomes" id="UP001370758">
    <property type="component" value="Unassembled WGS sequence"/>
</dbReference>
<feature type="domain" description="F-box" evidence="2">
    <location>
        <begin position="100"/>
        <end position="149"/>
    </location>
</feature>
<reference evidence="3 4" key="1">
    <citation type="submission" date="2023-08" db="EMBL/GenBank/DDBJ databases">
        <authorList>
            <person name="Palmer J.M."/>
        </authorList>
    </citation>
    <scope>NUCLEOTIDE SEQUENCE [LARGE SCALE GENOMIC DNA]</scope>
    <source>
        <strain evidence="3 4">TWF481</strain>
    </source>
</reference>
<dbReference type="SMART" id="SM00256">
    <property type="entry name" value="FBOX"/>
    <property type="match status" value="1"/>
</dbReference>
<organism evidence="3 4">
    <name type="scientific">Arthrobotrys musiformis</name>
    <dbReference type="NCBI Taxonomy" id="47236"/>
    <lineage>
        <taxon>Eukaryota</taxon>
        <taxon>Fungi</taxon>
        <taxon>Dikarya</taxon>
        <taxon>Ascomycota</taxon>
        <taxon>Pezizomycotina</taxon>
        <taxon>Orbiliomycetes</taxon>
        <taxon>Orbiliales</taxon>
        <taxon>Orbiliaceae</taxon>
        <taxon>Arthrobotrys</taxon>
    </lineage>
</organism>
<feature type="compositionally biased region" description="Polar residues" evidence="1">
    <location>
        <begin position="33"/>
        <end position="45"/>
    </location>
</feature>
<dbReference type="InterPro" id="IPR001810">
    <property type="entry name" value="F-box_dom"/>
</dbReference>
<feature type="region of interest" description="Disordered" evidence="1">
    <location>
        <begin position="1"/>
        <end position="48"/>
    </location>
</feature>
<dbReference type="SUPFAM" id="SSF81383">
    <property type="entry name" value="F-box domain"/>
    <property type="match status" value="1"/>
</dbReference>
<dbReference type="EMBL" id="JAVHJL010000004">
    <property type="protein sequence ID" value="KAK6504598.1"/>
    <property type="molecule type" value="Genomic_DNA"/>
</dbReference>
<evidence type="ECO:0000259" key="2">
    <source>
        <dbReference type="PROSITE" id="PS50181"/>
    </source>
</evidence>
<keyword evidence="4" id="KW-1185">Reference proteome</keyword>
<dbReference type="Gene3D" id="1.20.1280.50">
    <property type="match status" value="1"/>
</dbReference>
<gene>
    <name evidence="3" type="ORF">TWF481_006537</name>
</gene>
<protein>
    <recommendedName>
        <fullName evidence="2">F-box domain-containing protein</fullName>
    </recommendedName>
</protein>
<dbReference type="Pfam" id="PF00646">
    <property type="entry name" value="F-box"/>
    <property type="match status" value="1"/>
</dbReference>
<proteinExistence type="predicted"/>
<sequence>MDTNPDGNRKRKATKKYPGLESSIYSPRAIAHGSSTPIQESTTSPDPLDHNQRILLEFEARPLEEFPFLQEPMQTLAELEKDIVAKAPPGQWFRKIPGKKTDITCLPAEMHVEILKNVSFMDQIVCERVCTTWRTIIRRDCAGFRYTTIDDSPFTGIEGTEKEEPPRAKRLRTGSKKLAQTTPKIAQTPSERPKILIHRLLQDGNFAFRQIPGTRSSVELMSTYFPEHPHAPPRRFKLANLSFLNDPIAIYTNTTFHTRHDVPSIVVEFDSEPLRNEFCLRIGGRFSTANAAQPVTPTLPLPFPSGPLLPTLFNRALSSPNARVAFSQGLQYYRPWDLGTFLLAVMGKIESPHHWYEDTALEQNERWNGRNSHEKWLTGVDYDGDWDMDNGFQKPLNISQIVTKERELLAQYQEKGFWYMREWGKDTKIDHMHVALNPVSDWVWEVCY</sequence>